<dbReference type="OrthoDB" id="9784774at2"/>
<dbReference type="PRINTS" id="PR00332">
    <property type="entry name" value="HISTRIAD"/>
</dbReference>
<organism evidence="1 2">
    <name type="scientific">Aerococcus urinaehominis</name>
    <dbReference type="NCBI Taxonomy" id="128944"/>
    <lineage>
        <taxon>Bacteria</taxon>
        <taxon>Bacillati</taxon>
        <taxon>Bacillota</taxon>
        <taxon>Bacilli</taxon>
        <taxon>Lactobacillales</taxon>
        <taxon>Aerococcaceae</taxon>
        <taxon>Aerococcus</taxon>
    </lineage>
</organism>
<dbReference type="PROSITE" id="PS00892">
    <property type="entry name" value="HIT_1"/>
    <property type="match status" value="1"/>
</dbReference>
<dbReference type="PROSITE" id="PS51084">
    <property type="entry name" value="HIT_2"/>
    <property type="match status" value="1"/>
</dbReference>
<dbReference type="PANTHER" id="PTHR46648">
    <property type="entry name" value="HIT FAMILY PROTEIN 1"/>
    <property type="match status" value="1"/>
</dbReference>
<dbReference type="Proteomes" id="UP000062260">
    <property type="component" value="Chromosome"/>
</dbReference>
<keyword evidence="2" id="KW-1185">Reference proteome</keyword>
<protein>
    <submittedName>
        <fullName evidence="1">Protein hit</fullName>
    </submittedName>
</protein>
<dbReference type="RefSeq" id="WP_067979634.1">
    <property type="nucleotide sequence ID" value="NZ_CP014163.1"/>
</dbReference>
<dbReference type="SUPFAM" id="SSF54197">
    <property type="entry name" value="HIT-like"/>
    <property type="match status" value="1"/>
</dbReference>
<dbReference type="Gene3D" id="3.30.428.10">
    <property type="entry name" value="HIT-like"/>
    <property type="match status" value="1"/>
</dbReference>
<dbReference type="FunFam" id="3.30.428.10:FF:000014">
    <property type="entry name" value="Putative histidine triad (HIT) protein"/>
    <property type="match status" value="1"/>
</dbReference>
<evidence type="ECO:0000313" key="2">
    <source>
        <dbReference type="Proteomes" id="UP000062260"/>
    </source>
</evidence>
<sequence length="144" mass="16202">MSENCIFCKIANGQIPTNMVYEDEVVAAFLDQSQVTKGHTLLVPKKHLADIFDYDSKDASAVFKRIPTIAQALKKAFPDMEGLNILNNNGEVAFQSVFHSHIHLIPRYNRDQDGFGLKWETHEADYQAQDLQTIAEAIHAEIEG</sequence>
<dbReference type="CDD" id="cd01277">
    <property type="entry name" value="HINT_subgroup"/>
    <property type="match status" value="1"/>
</dbReference>
<dbReference type="GO" id="GO:0003824">
    <property type="term" value="F:catalytic activity"/>
    <property type="evidence" value="ECO:0007669"/>
    <property type="project" value="InterPro"/>
</dbReference>
<dbReference type="InterPro" id="IPR039384">
    <property type="entry name" value="HINT"/>
</dbReference>
<evidence type="ECO:0000313" key="1">
    <source>
        <dbReference type="EMBL" id="AMB99585.1"/>
    </source>
</evidence>
<dbReference type="KEGG" id="auh:AWM75_06145"/>
<gene>
    <name evidence="1" type="ORF">AWM75_06145</name>
</gene>
<dbReference type="InterPro" id="IPR001310">
    <property type="entry name" value="Histidine_triad_HIT"/>
</dbReference>
<dbReference type="InterPro" id="IPR036265">
    <property type="entry name" value="HIT-like_sf"/>
</dbReference>
<dbReference type="STRING" id="128944.AWM75_06145"/>
<dbReference type="PANTHER" id="PTHR46648:SF1">
    <property type="entry name" value="ADENOSINE 5'-MONOPHOSPHORAMIDASE HNT1"/>
    <property type="match status" value="1"/>
</dbReference>
<name>A0A0X8FLN5_9LACT</name>
<dbReference type="GO" id="GO:0009117">
    <property type="term" value="P:nucleotide metabolic process"/>
    <property type="evidence" value="ECO:0007669"/>
    <property type="project" value="TreeGrafter"/>
</dbReference>
<dbReference type="AlphaFoldDB" id="A0A0X8FLN5"/>
<proteinExistence type="predicted"/>
<accession>A0A0X8FLN5</accession>
<reference evidence="2" key="2">
    <citation type="submission" date="2016-01" db="EMBL/GenBank/DDBJ databases">
        <title>Six Aerococcus type strain genome sequencing and assembly using PacBio and Illumina Hiseq.</title>
        <authorList>
            <person name="Carkaci D."/>
            <person name="Dargis R."/>
            <person name="Nielsen X.C."/>
            <person name="Skovgaard O."/>
            <person name="Fuursted K."/>
            <person name="Christensen J.J."/>
        </authorList>
    </citation>
    <scope>NUCLEOTIDE SEQUENCE [LARGE SCALE GENOMIC DNA]</scope>
    <source>
        <strain evidence="2">CCUG42038B</strain>
    </source>
</reference>
<dbReference type="InterPro" id="IPR011146">
    <property type="entry name" value="HIT-like"/>
</dbReference>
<dbReference type="Pfam" id="PF01230">
    <property type="entry name" value="HIT"/>
    <property type="match status" value="1"/>
</dbReference>
<reference evidence="1 2" key="1">
    <citation type="journal article" date="2016" name="Genome Announc.">
        <title>Complete Genome Sequences of Aerococcus christensenii CCUG 28831T, Aerococcus sanguinicola CCUG 43001T, Aerococcus urinae CCUG 36881T, Aerococcus urinaeequi CCUG 28094T, Aerococcus urinaehominis CCUG 42038 BT, and Aerococcus viridans CCUG 4311T.</title>
        <authorList>
            <person name="Carkaci D."/>
            <person name="Dargis R."/>
            <person name="Nielsen X.C."/>
            <person name="Skovgaard O."/>
            <person name="Fuursted K."/>
            <person name="Christensen J.J."/>
        </authorList>
    </citation>
    <scope>NUCLEOTIDE SEQUENCE [LARGE SCALE GENOMIC DNA]</scope>
    <source>
        <strain evidence="1 2">CCUG42038B</strain>
    </source>
</reference>
<dbReference type="EMBL" id="CP014163">
    <property type="protein sequence ID" value="AMB99585.1"/>
    <property type="molecule type" value="Genomic_DNA"/>
</dbReference>
<dbReference type="InterPro" id="IPR019808">
    <property type="entry name" value="Histidine_triad_CS"/>
</dbReference>